<dbReference type="Pfam" id="PF00651">
    <property type="entry name" value="BTB"/>
    <property type="match status" value="1"/>
</dbReference>
<name>A0ABR2JJW5_9EUKA</name>
<proteinExistence type="predicted"/>
<evidence type="ECO:0000313" key="2">
    <source>
        <dbReference type="EMBL" id="KAK8878179.1"/>
    </source>
</evidence>
<sequence length="495" mass="58433">MINPFYIRGHSNQYAYFRQKNQFIDCEYHVSKKTYYAHKLVLSIFSKLLRNHFLNKSPDSDNDISYKLPIPYNESMFEELVNYFYDTNFKLDKIDSSHLLPWLSMGYIYDVKTINEIIEPIISERFLYNPKDENLDIILRFSEYYKNVRLNPQCFKEFEGIEENVQNFMKSQNLFVSYLGDRFEVIEQDRKRLSKLTPYLISEILKHKDEKDYDDIRKARILENYVKVLRLAKENLTIKDREILQDVISWEKDDSYELFTHSDLDWILPKVARPQIIKLLRARRKTLRSLNDSSIQSQPQINHWYAISCVNNIETAHEKTDEPYSIIHFIGTLGNSNKVDFINPKKYHFLKSNFCPSLSDSANYDDLSIFDEGAIDEKTYFLSDCVDLSQIKSNSELPYAGFDLPDSRISIEQVTLTSSVKRPNDRPQKMKLILDQKESISAQIQDKQLIFNLHDSEQKASSIKLQIDTVKPTTPLFFSLRVHRLQVYGKFLPEV</sequence>
<dbReference type="SUPFAM" id="SSF54695">
    <property type="entry name" value="POZ domain"/>
    <property type="match status" value="1"/>
</dbReference>
<dbReference type="InterPro" id="IPR011333">
    <property type="entry name" value="SKP1/BTB/POZ_sf"/>
</dbReference>
<organism evidence="2 3">
    <name type="scientific">Tritrichomonas musculus</name>
    <dbReference type="NCBI Taxonomy" id="1915356"/>
    <lineage>
        <taxon>Eukaryota</taxon>
        <taxon>Metamonada</taxon>
        <taxon>Parabasalia</taxon>
        <taxon>Tritrichomonadida</taxon>
        <taxon>Tritrichomonadidae</taxon>
        <taxon>Tritrichomonas</taxon>
    </lineage>
</organism>
<reference evidence="2 3" key="1">
    <citation type="submission" date="2024-04" db="EMBL/GenBank/DDBJ databases">
        <title>Tritrichomonas musculus Genome.</title>
        <authorList>
            <person name="Alves-Ferreira E."/>
            <person name="Grigg M."/>
            <person name="Lorenzi H."/>
            <person name="Galac M."/>
        </authorList>
    </citation>
    <scope>NUCLEOTIDE SEQUENCE [LARGE SCALE GENOMIC DNA]</scope>
    <source>
        <strain evidence="2 3">EAF2021</strain>
    </source>
</reference>
<dbReference type="Gene3D" id="3.30.710.10">
    <property type="entry name" value="Potassium Channel Kv1.1, Chain A"/>
    <property type="match status" value="1"/>
</dbReference>
<dbReference type="CDD" id="cd18186">
    <property type="entry name" value="BTB_POZ_ZBTB_KLHL-like"/>
    <property type="match status" value="1"/>
</dbReference>
<dbReference type="PROSITE" id="PS50097">
    <property type="entry name" value="BTB"/>
    <property type="match status" value="1"/>
</dbReference>
<comment type="caution">
    <text evidence="2">The sequence shown here is derived from an EMBL/GenBank/DDBJ whole genome shotgun (WGS) entry which is preliminary data.</text>
</comment>
<evidence type="ECO:0000313" key="3">
    <source>
        <dbReference type="Proteomes" id="UP001470230"/>
    </source>
</evidence>
<dbReference type="EMBL" id="JAPFFF010000011">
    <property type="protein sequence ID" value="KAK8878179.1"/>
    <property type="molecule type" value="Genomic_DNA"/>
</dbReference>
<accession>A0ABR2JJW5</accession>
<keyword evidence="3" id="KW-1185">Reference proteome</keyword>
<protein>
    <recommendedName>
        <fullName evidence="1">BTB domain-containing protein</fullName>
    </recommendedName>
</protein>
<dbReference type="Proteomes" id="UP001470230">
    <property type="component" value="Unassembled WGS sequence"/>
</dbReference>
<gene>
    <name evidence="2" type="ORF">M9Y10_004944</name>
</gene>
<feature type="domain" description="BTB" evidence="1">
    <location>
        <begin position="24"/>
        <end position="93"/>
    </location>
</feature>
<dbReference type="InterPro" id="IPR000210">
    <property type="entry name" value="BTB/POZ_dom"/>
</dbReference>
<evidence type="ECO:0000259" key="1">
    <source>
        <dbReference type="PROSITE" id="PS50097"/>
    </source>
</evidence>